<evidence type="ECO:0000256" key="1">
    <source>
        <dbReference type="ARBA" id="ARBA00022801"/>
    </source>
</evidence>
<accession>A0A0N0Z760</accession>
<sequence length="258" mass="29013">MKITQIRNATQILEYAGEKFLIDPMFSDKDAFDGFEGTVRSEIRNPMVELPMDISSLLDVDAIIVTHTHPDHWDNAAANIIPKDKLIYVQNENDKALLKTQGFINLVVLTETSSFKDIELIKTTCQHGSDEAYANPQLAEMLGDASGVVFRHSSEKTLYLIGDSIWTKTVEDNMRKYIPEVLIMNTGWAHVLDYGAIIFGKEDILKVHFVLPDAQIVATHMEALNHCLVTRHELLEYAQINHIQDYVSAPADGESVTL</sequence>
<protein>
    <submittedName>
        <fullName evidence="3">Putative exported protein</fullName>
        <ecNumber evidence="3">3.-.-.-</ecNumber>
    </submittedName>
</protein>
<comment type="caution">
    <text evidence="3">The sequence shown here is derived from an EMBL/GenBank/DDBJ whole genome shotgun (WGS) entry which is preliminary data.</text>
</comment>
<evidence type="ECO:0000313" key="4">
    <source>
        <dbReference type="Proteomes" id="UP000053226"/>
    </source>
</evidence>
<organism evidence="3 4">
    <name type="scientific">Moellerella wisconsensis ATCC 35017</name>
    <dbReference type="NCBI Taxonomy" id="1354267"/>
    <lineage>
        <taxon>Bacteria</taxon>
        <taxon>Pseudomonadati</taxon>
        <taxon>Pseudomonadota</taxon>
        <taxon>Gammaproteobacteria</taxon>
        <taxon>Enterobacterales</taxon>
        <taxon>Morganellaceae</taxon>
        <taxon>Moellerella</taxon>
    </lineage>
</organism>
<gene>
    <name evidence="3" type="ORF">M992_2472</name>
</gene>
<dbReference type="RefSeq" id="WP_053908856.1">
    <property type="nucleotide sequence ID" value="NZ_CAWMUS010000026.1"/>
</dbReference>
<evidence type="ECO:0000259" key="2">
    <source>
        <dbReference type="Pfam" id="PF12706"/>
    </source>
</evidence>
<dbReference type="Proteomes" id="UP000053226">
    <property type="component" value="Unassembled WGS sequence"/>
</dbReference>
<reference evidence="3 4" key="1">
    <citation type="submission" date="2015-07" db="EMBL/GenBank/DDBJ databases">
        <title>ATOL: Assembling a taxonomically balanced genome-scale reconstruction of the evolutionary history of the Enterobacteriaceae.</title>
        <authorList>
            <person name="Plunkett G.III."/>
            <person name="Neeno-Eckwall E.C."/>
            <person name="Glasner J.D."/>
            <person name="Perna N.T."/>
        </authorList>
    </citation>
    <scope>NUCLEOTIDE SEQUENCE [LARGE SCALE GENOMIC DNA]</scope>
    <source>
        <strain evidence="3 4">ATCC 35017</strain>
    </source>
</reference>
<dbReference type="OrthoDB" id="9805728at2"/>
<name>A0A0N0Z760_9GAMM</name>
<dbReference type="InterPro" id="IPR001279">
    <property type="entry name" value="Metallo-B-lactamas"/>
</dbReference>
<dbReference type="PANTHER" id="PTHR43546">
    <property type="entry name" value="UPF0173 METAL-DEPENDENT HYDROLASE MJ1163-RELATED"/>
    <property type="match status" value="1"/>
</dbReference>
<evidence type="ECO:0000313" key="3">
    <source>
        <dbReference type="EMBL" id="KPD01929.1"/>
    </source>
</evidence>
<proteinExistence type="predicted"/>
<dbReference type="AlphaFoldDB" id="A0A0N0Z760"/>
<dbReference type="GO" id="GO:0016787">
    <property type="term" value="F:hydrolase activity"/>
    <property type="evidence" value="ECO:0007669"/>
    <property type="project" value="UniProtKB-KW"/>
</dbReference>
<dbReference type="SUPFAM" id="SSF56281">
    <property type="entry name" value="Metallo-hydrolase/oxidoreductase"/>
    <property type="match status" value="1"/>
</dbReference>
<keyword evidence="4" id="KW-1185">Reference proteome</keyword>
<feature type="domain" description="Metallo-beta-lactamase" evidence="2">
    <location>
        <begin position="20"/>
        <end position="221"/>
    </location>
</feature>
<dbReference type="EC" id="3.-.-.-" evidence="3"/>
<dbReference type="PANTHER" id="PTHR43546:SF9">
    <property type="entry name" value="L-ASCORBATE-6-PHOSPHATE LACTONASE ULAG-RELATED"/>
    <property type="match status" value="1"/>
</dbReference>
<keyword evidence="1 3" id="KW-0378">Hydrolase</keyword>
<dbReference type="InterPro" id="IPR050114">
    <property type="entry name" value="UPF0173_UPF0282_UlaG_hydrolase"/>
</dbReference>
<dbReference type="Gene3D" id="3.60.15.10">
    <property type="entry name" value="Ribonuclease Z/Hydroxyacylglutathione hydrolase-like"/>
    <property type="match status" value="1"/>
</dbReference>
<dbReference type="Pfam" id="PF12706">
    <property type="entry name" value="Lactamase_B_2"/>
    <property type="match status" value="1"/>
</dbReference>
<dbReference type="EMBL" id="LGAA01000026">
    <property type="protein sequence ID" value="KPD01929.1"/>
    <property type="molecule type" value="Genomic_DNA"/>
</dbReference>
<dbReference type="InterPro" id="IPR036866">
    <property type="entry name" value="RibonucZ/Hydroxyglut_hydro"/>
</dbReference>